<evidence type="ECO:0000256" key="12">
    <source>
        <dbReference type="ARBA" id="ARBA00022840"/>
    </source>
</evidence>
<sequence>MRRLLVLYGLAMTSVVVVAFLVPLGLLARSLAEERALSAGRQDAQSVAVFAGGATQDAARLQAAVLAVNGAQRRTTVFLPGGTTVGAPVSTSPAIDLAQLGRALTARTDGGVQVLLPVGGSSGVAVVRTFIPDSELTKGVEQSWLVLAGVGVVLIAATMAAGDRIASRLSRSVRDLSSVAEKLGAGDLAARVEPSGPQEVASVGRVLNGLGERVAGLLADERELVADLSHRLRTPITALRLDVELLDDVHERDRMTEHVDALVDAVDAVVWTARHPVHNAPVSRCDAATVVRDRGRFWGVLAADQGRDLRVDVPDVAAVVGTSVVELGAALDVLVDNVFSHTPAHAALVLGVAVVGPLVEVVVEDDGPGFAATDLAERGRSGTGSTGLGLDVARRTAERAGGRLVIGAGMSGGARIVLELPARA</sequence>
<evidence type="ECO:0000313" key="24">
    <source>
        <dbReference type="EMBL" id="OIQ79635.1"/>
    </source>
</evidence>
<dbReference type="SMART" id="SM00388">
    <property type="entry name" value="HisKA"/>
    <property type="match status" value="1"/>
</dbReference>
<evidence type="ECO:0000256" key="3">
    <source>
        <dbReference type="ARBA" id="ARBA00001946"/>
    </source>
</evidence>
<dbReference type="InterPro" id="IPR050980">
    <property type="entry name" value="2C_sensor_his_kinase"/>
</dbReference>
<keyword evidence="6" id="KW-1003">Cell membrane</keyword>
<dbReference type="AlphaFoldDB" id="A0A1J5QQ69"/>
<feature type="transmembrane region" description="Helical" evidence="21">
    <location>
        <begin position="6"/>
        <end position="28"/>
    </location>
</feature>
<feature type="domain" description="Histidine kinase" evidence="22">
    <location>
        <begin position="227"/>
        <end position="424"/>
    </location>
</feature>
<dbReference type="InterPro" id="IPR003594">
    <property type="entry name" value="HATPase_dom"/>
</dbReference>
<organism evidence="24">
    <name type="scientific">mine drainage metagenome</name>
    <dbReference type="NCBI Taxonomy" id="410659"/>
    <lineage>
        <taxon>unclassified sequences</taxon>
        <taxon>metagenomes</taxon>
        <taxon>ecological metagenomes</taxon>
    </lineage>
</organism>
<comment type="subcellular location">
    <subcellularLocation>
        <location evidence="4">Cell membrane</location>
        <topology evidence="4">Multi-pass membrane protein</topology>
    </subcellularLocation>
</comment>
<keyword evidence="14" id="KW-0904">Protein phosphatase</keyword>
<dbReference type="Gene3D" id="3.30.565.10">
    <property type="entry name" value="Histidine kinase-like ATPase, C-terminal domain"/>
    <property type="match status" value="1"/>
</dbReference>
<evidence type="ECO:0000256" key="11">
    <source>
        <dbReference type="ARBA" id="ARBA00022801"/>
    </source>
</evidence>
<dbReference type="Pfam" id="PF00512">
    <property type="entry name" value="HisKA"/>
    <property type="match status" value="1"/>
</dbReference>
<keyword evidence="21" id="KW-0812">Transmembrane</keyword>
<dbReference type="PROSITE" id="PS50885">
    <property type="entry name" value="HAMP"/>
    <property type="match status" value="1"/>
</dbReference>
<dbReference type="PROSITE" id="PS50109">
    <property type="entry name" value="HIS_KIN"/>
    <property type="match status" value="1"/>
</dbReference>
<comment type="cofactor">
    <cofactor evidence="2">
        <name>Mn(2+)</name>
        <dbReference type="ChEBI" id="CHEBI:29035"/>
    </cofactor>
</comment>
<dbReference type="SMART" id="SM00387">
    <property type="entry name" value="HATPase_c"/>
    <property type="match status" value="1"/>
</dbReference>
<dbReference type="InterPro" id="IPR004358">
    <property type="entry name" value="Sig_transdc_His_kin-like_C"/>
</dbReference>
<name>A0A1J5QQ69_9ZZZZ</name>
<evidence type="ECO:0000256" key="1">
    <source>
        <dbReference type="ARBA" id="ARBA00000085"/>
    </source>
</evidence>
<keyword evidence="13" id="KW-0460">Magnesium</keyword>
<evidence type="ECO:0000256" key="17">
    <source>
        <dbReference type="ARBA" id="ARBA00023026"/>
    </source>
</evidence>
<evidence type="ECO:0000256" key="2">
    <source>
        <dbReference type="ARBA" id="ARBA00001936"/>
    </source>
</evidence>
<gene>
    <name evidence="24" type="primary">cpxA_5</name>
    <name evidence="24" type="ORF">GALL_386230</name>
</gene>
<dbReference type="InterPro" id="IPR005467">
    <property type="entry name" value="His_kinase_dom"/>
</dbReference>
<dbReference type="InterPro" id="IPR036097">
    <property type="entry name" value="HisK_dim/P_sf"/>
</dbReference>
<comment type="caution">
    <text evidence="24">The sequence shown here is derived from an EMBL/GenBank/DDBJ whole genome shotgun (WGS) entry which is preliminary data.</text>
</comment>
<feature type="domain" description="HAMP" evidence="23">
    <location>
        <begin position="167"/>
        <end position="219"/>
    </location>
</feature>
<dbReference type="CDD" id="cd00082">
    <property type="entry name" value="HisKA"/>
    <property type="match status" value="1"/>
</dbReference>
<keyword evidence="21" id="KW-1133">Transmembrane helix</keyword>
<dbReference type="EMBL" id="MLJW01001182">
    <property type="protein sequence ID" value="OIQ79635.1"/>
    <property type="molecule type" value="Genomic_DNA"/>
</dbReference>
<evidence type="ECO:0000256" key="8">
    <source>
        <dbReference type="ARBA" id="ARBA00022679"/>
    </source>
</evidence>
<evidence type="ECO:0000256" key="19">
    <source>
        <dbReference type="ARBA" id="ARBA00040454"/>
    </source>
</evidence>
<evidence type="ECO:0000256" key="9">
    <source>
        <dbReference type="ARBA" id="ARBA00022741"/>
    </source>
</evidence>
<dbReference type="SUPFAM" id="SSF47384">
    <property type="entry name" value="Homodimeric domain of signal transducing histidine kinase"/>
    <property type="match status" value="1"/>
</dbReference>
<dbReference type="Pfam" id="PF02518">
    <property type="entry name" value="HATPase_c"/>
    <property type="match status" value="1"/>
</dbReference>
<evidence type="ECO:0000256" key="10">
    <source>
        <dbReference type="ARBA" id="ARBA00022777"/>
    </source>
</evidence>
<evidence type="ECO:0000259" key="23">
    <source>
        <dbReference type="PROSITE" id="PS50885"/>
    </source>
</evidence>
<dbReference type="CDD" id="cd06225">
    <property type="entry name" value="HAMP"/>
    <property type="match status" value="1"/>
</dbReference>
<dbReference type="InterPro" id="IPR036890">
    <property type="entry name" value="HATPase_C_sf"/>
</dbReference>
<comment type="catalytic activity">
    <reaction evidence="1">
        <text>ATP + protein L-histidine = ADP + protein N-phospho-L-histidine.</text>
        <dbReference type="EC" id="2.7.13.3"/>
    </reaction>
</comment>
<comment type="cofactor">
    <cofactor evidence="3">
        <name>Mg(2+)</name>
        <dbReference type="ChEBI" id="CHEBI:18420"/>
    </cofactor>
</comment>
<dbReference type="InterPro" id="IPR003660">
    <property type="entry name" value="HAMP_dom"/>
</dbReference>
<dbReference type="PANTHER" id="PTHR44936">
    <property type="entry name" value="SENSOR PROTEIN CREC"/>
    <property type="match status" value="1"/>
</dbReference>
<keyword evidence="21" id="KW-0472">Membrane</keyword>
<keyword evidence="8 24" id="KW-0808">Transferase</keyword>
<dbReference type="GO" id="GO:0000155">
    <property type="term" value="F:phosphorelay sensor kinase activity"/>
    <property type="evidence" value="ECO:0007669"/>
    <property type="project" value="InterPro"/>
</dbReference>
<evidence type="ECO:0000256" key="4">
    <source>
        <dbReference type="ARBA" id="ARBA00004651"/>
    </source>
</evidence>
<keyword evidence="9" id="KW-0547">Nucleotide-binding</keyword>
<evidence type="ECO:0000256" key="16">
    <source>
        <dbReference type="ARBA" id="ARBA00023016"/>
    </source>
</evidence>
<proteinExistence type="predicted"/>
<dbReference type="GO" id="GO:0005524">
    <property type="term" value="F:ATP binding"/>
    <property type="evidence" value="ECO:0007669"/>
    <property type="project" value="UniProtKB-KW"/>
</dbReference>
<reference evidence="24" key="1">
    <citation type="submission" date="2016-10" db="EMBL/GenBank/DDBJ databases">
        <title>Sequence of Gallionella enrichment culture.</title>
        <authorList>
            <person name="Poehlein A."/>
            <person name="Muehling M."/>
            <person name="Daniel R."/>
        </authorList>
    </citation>
    <scope>NUCLEOTIDE SEQUENCE</scope>
</reference>
<dbReference type="Pfam" id="PF00672">
    <property type="entry name" value="HAMP"/>
    <property type="match status" value="1"/>
</dbReference>
<evidence type="ECO:0000256" key="21">
    <source>
        <dbReference type="SAM" id="Phobius"/>
    </source>
</evidence>
<dbReference type="GO" id="GO:0004721">
    <property type="term" value="F:phosphoprotein phosphatase activity"/>
    <property type="evidence" value="ECO:0007669"/>
    <property type="project" value="UniProtKB-KW"/>
</dbReference>
<evidence type="ECO:0000259" key="22">
    <source>
        <dbReference type="PROSITE" id="PS50109"/>
    </source>
</evidence>
<evidence type="ECO:0000256" key="13">
    <source>
        <dbReference type="ARBA" id="ARBA00022842"/>
    </source>
</evidence>
<evidence type="ECO:0000256" key="15">
    <source>
        <dbReference type="ARBA" id="ARBA00023012"/>
    </source>
</evidence>
<keyword evidence="15" id="KW-0902">Two-component regulatory system</keyword>
<evidence type="ECO:0000256" key="5">
    <source>
        <dbReference type="ARBA" id="ARBA00012438"/>
    </source>
</evidence>
<keyword evidence="16" id="KW-0346">Stress response</keyword>
<keyword evidence="12" id="KW-0067">ATP-binding</keyword>
<keyword evidence="18" id="KW-0464">Manganese</keyword>
<keyword evidence="7" id="KW-0597">Phosphoprotein</keyword>
<evidence type="ECO:0000256" key="20">
    <source>
        <dbReference type="ARBA" id="ARBA00041776"/>
    </source>
</evidence>
<evidence type="ECO:0000256" key="7">
    <source>
        <dbReference type="ARBA" id="ARBA00022553"/>
    </source>
</evidence>
<keyword evidence="17" id="KW-0843">Virulence</keyword>
<dbReference type="SMART" id="SM00304">
    <property type="entry name" value="HAMP"/>
    <property type="match status" value="1"/>
</dbReference>
<protein>
    <recommendedName>
        <fullName evidence="19">Signal transduction histidine-protein kinase/phosphatase MprB</fullName>
        <ecNumber evidence="5">2.7.13.3</ecNumber>
    </recommendedName>
    <alternativeName>
        <fullName evidence="20">Mycobacterial persistence regulator B</fullName>
    </alternativeName>
</protein>
<evidence type="ECO:0000256" key="14">
    <source>
        <dbReference type="ARBA" id="ARBA00022912"/>
    </source>
</evidence>
<dbReference type="GO" id="GO:0005886">
    <property type="term" value="C:plasma membrane"/>
    <property type="evidence" value="ECO:0007669"/>
    <property type="project" value="UniProtKB-SubCell"/>
</dbReference>
<keyword evidence="10" id="KW-0418">Kinase</keyword>
<accession>A0A1J5QQ69</accession>
<dbReference type="EC" id="2.7.13.3" evidence="5"/>
<evidence type="ECO:0000256" key="18">
    <source>
        <dbReference type="ARBA" id="ARBA00023211"/>
    </source>
</evidence>
<dbReference type="Gene3D" id="1.10.287.130">
    <property type="match status" value="1"/>
</dbReference>
<evidence type="ECO:0000256" key="6">
    <source>
        <dbReference type="ARBA" id="ARBA00022475"/>
    </source>
</evidence>
<dbReference type="SUPFAM" id="SSF55874">
    <property type="entry name" value="ATPase domain of HSP90 chaperone/DNA topoisomerase II/histidine kinase"/>
    <property type="match status" value="1"/>
</dbReference>
<dbReference type="PRINTS" id="PR00344">
    <property type="entry name" value="BCTRLSENSOR"/>
</dbReference>
<keyword evidence="11" id="KW-0378">Hydrolase</keyword>
<dbReference type="InterPro" id="IPR003661">
    <property type="entry name" value="HisK_dim/P_dom"/>
</dbReference>
<dbReference type="PANTHER" id="PTHR44936:SF9">
    <property type="entry name" value="SENSOR PROTEIN CREC"/>
    <property type="match status" value="1"/>
</dbReference>